<keyword evidence="3" id="KW-1185">Reference proteome</keyword>
<evidence type="ECO:0000313" key="2">
    <source>
        <dbReference type="EMBL" id="KAL0061197.1"/>
    </source>
</evidence>
<sequence>MAGTNFRGPTNACFRCRKKKAKCVFPDGSGDGTRSDAGSMKSKNSEGRRKPAGRKEVHLAPEVEKDLRQINRGIQLLLSVHGVDFPD</sequence>
<comment type="caution">
    <text evidence="2">The sequence shown here is derived from an EMBL/GenBank/DDBJ whole genome shotgun (WGS) entry which is preliminary data.</text>
</comment>
<evidence type="ECO:0000313" key="3">
    <source>
        <dbReference type="Proteomes" id="UP001437256"/>
    </source>
</evidence>
<feature type="compositionally biased region" description="Basic and acidic residues" evidence="1">
    <location>
        <begin position="43"/>
        <end position="58"/>
    </location>
</feature>
<name>A0ABR2ZL67_9AGAR</name>
<feature type="non-terminal residue" evidence="2">
    <location>
        <position position="87"/>
    </location>
</feature>
<protein>
    <recommendedName>
        <fullName evidence="4">Zn(2)-C6 fungal-type domain-containing protein</fullName>
    </recommendedName>
</protein>
<gene>
    <name evidence="2" type="ORF">AAF712_012017</name>
</gene>
<accession>A0ABR2ZL67</accession>
<dbReference type="SUPFAM" id="SSF57701">
    <property type="entry name" value="Zn2/Cys6 DNA-binding domain"/>
    <property type="match status" value="1"/>
</dbReference>
<reference evidence="2 3" key="1">
    <citation type="submission" date="2024-05" db="EMBL/GenBank/DDBJ databases">
        <title>A draft genome resource for the thread blight pathogen Marasmius tenuissimus strain MS-2.</title>
        <authorList>
            <person name="Yulfo-Soto G.E."/>
            <person name="Baruah I.K."/>
            <person name="Amoako-Attah I."/>
            <person name="Bukari Y."/>
            <person name="Meinhardt L.W."/>
            <person name="Bailey B.A."/>
            <person name="Cohen S.P."/>
        </authorList>
    </citation>
    <scope>NUCLEOTIDE SEQUENCE [LARGE SCALE GENOMIC DNA]</scope>
    <source>
        <strain evidence="2 3">MS-2</strain>
    </source>
</reference>
<feature type="region of interest" description="Disordered" evidence="1">
    <location>
        <begin position="25"/>
        <end position="58"/>
    </location>
</feature>
<proteinExistence type="predicted"/>
<dbReference type="EMBL" id="JBBXMP010000145">
    <property type="protein sequence ID" value="KAL0061197.1"/>
    <property type="molecule type" value="Genomic_DNA"/>
</dbReference>
<evidence type="ECO:0008006" key="4">
    <source>
        <dbReference type="Google" id="ProtNLM"/>
    </source>
</evidence>
<organism evidence="2 3">
    <name type="scientific">Marasmius tenuissimus</name>
    <dbReference type="NCBI Taxonomy" id="585030"/>
    <lineage>
        <taxon>Eukaryota</taxon>
        <taxon>Fungi</taxon>
        <taxon>Dikarya</taxon>
        <taxon>Basidiomycota</taxon>
        <taxon>Agaricomycotina</taxon>
        <taxon>Agaricomycetes</taxon>
        <taxon>Agaricomycetidae</taxon>
        <taxon>Agaricales</taxon>
        <taxon>Marasmiineae</taxon>
        <taxon>Marasmiaceae</taxon>
        <taxon>Marasmius</taxon>
    </lineage>
</organism>
<dbReference type="InterPro" id="IPR036864">
    <property type="entry name" value="Zn2-C6_fun-type_DNA-bd_sf"/>
</dbReference>
<dbReference type="Proteomes" id="UP001437256">
    <property type="component" value="Unassembled WGS sequence"/>
</dbReference>
<evidence type="ECO:0000256" key="1">
    <source>
        <dbReference type="SAM" id="MobiDB-lite"/>
    </source>
</evidence>